<dbReference type="PANTHER" id="PTHR40943:SF1">
    <property type="entry name" value="CYTOPLASMIC PROTEIN"/>
    <property type="match status" value="1"/>
</dbReference>
<dbReference type="PANTHER" id="PTHR40943">
    <property type="entry name" value="CYTOPLASMIC PROTEIN-RELATED"/>
    <property type="match status" value="1"/>
</dbReference>
<name>A0A2R3QJI1_ECTME</name>
<organism evidence="2 3">
    <name type="scientific">Ectopseudomonas mendocina</name>
    <name type="common">Pseudomonas mendocina</name>
    <dbReference type="NCBI Taxonomy" id="300"/>
    <lineage>
        <taxon>Bacteria</taxon>
        <taxon>Pseudomonadati</taxon>
        <taxon>Pseudomonadota</taxon>
        <taxon>Gammaproteobacteria</taxon>
        <taxon>Pseudomonadales</taxon>
        <taxon>Pseudomonadaceae</taxon>
        <taxon>Ectopseudomonas</taxon>
    </lineage>
</organism>
<dbReference type="Pfam" id="PF05899">
    <property type="entry name" value="Cupin_3"/>
    <property type="match status" value="1"/>
</dbReference>
<dbReference type="OrthoDB" id="9799053at2"/>
<evidence type="ECO:0000313" key="3">
    <source>
        <dbReference type="Proteomes" id="UP000238327"/>
    </source>
</evidence>
<evidence type="ECO:0000259" key="1">
    <source>
        <dbReference type="Pfam" id="PF05899"/>
    </source>
</evidence>
<sequence length="121" mass="13300">MPEAILQSSAPRIVGARDYADLVDWGYQSDAVAGQSHSSGRLLHKGPDNRPEVGLWVCTPGTWKLSIPRDELCHFLSGVAIYRRDNGEVIEVGADTLVLFPAGWTGECEVVETLRNTYMLV</sequence>
<accession>A0A2R3QJI1</accession>
<gene>
    <name evidence="2" type="ORF">C7A17_03595</name>
</gene>
<evidence type="ECO:0000313" key="2">
    <source>
        <dbReference type="EMBL" id="AVO51882.1"/>
    </source>
</evidence>
<protein>
    <submittedName>
        <fullName evidence="2">Cupin</fullName>
    </submittedName>
</protein>
<reference evidence="2 3" key="1">
    <citation type="submission" date="2018-03" db="EMBL/GenBank/DDBJ databases">
        <title>Complete genome sequence and methylome analysis of Pseudomonas mendocina NEB 698.</title>
        <authorList>
            <person name="Morgan R.D."/>
        </authorList>
    </citation>
    <scope>NUCLEOTIDE SEQUENCE [LARGE SCALE GENOMIC DNA]</scope>
    <source>
        <strain evidence="2 3">NEB698</strain>
    </source>
</reference>
<dbReference type="InterPro" id="IPR011051">
    <property type="entry name" value="RmlC_Cupin_sf"/>
</dbReference>
<dbReference type="RefSeq" id="WP_106736725.1">
    <property type="nucleotide sequence ID" value="NZ_CP027657.1"/>
</dbReference>
<dbReference type="AlphaFoldDB" id="A0A2R3QJI1"/>
<dbReference type="InterPro" id="IPR014710">
    <property type="entry name" value="RmlC-like_jellyroll"/>
</dbReference>
<dbReference type="Proteomes" id="UP000238327">
    <property type="component" value="Chromosome"/>
</dbReference>
<dbReference type="EMBL" id="CP027657">
    <property type="protein sequence ID" value="AVO51882.1"/>
    <property type="molecule type" value="Genomic_DNA"/>
</dbReference>
<dbReference type="InterPro" id="IPR008579">
    <property type="entry name" value="UGlyAH_Cupin_dom"/>
</dbReference>
<dbReference type="SUPFAM" id="SSF51182">
    <property type="entry name" value="RmlC-like cupins"/>
    <property type="match status" value="1"/>
</dbReference>
<dbReference type="Gene3D" id="2.60.120.10">
    <property type="entry name" value="Jelly Rolls"/>
    <property type="match status" value="1"/>
</dbReference>
<proteinExistence type="predicted"/>
<feature type="domain" description="(S)-ureidoglycine aminohydrolase cupin" evidence="1">
    <location>
        <begin position="47"/>
        <end position="118"/>
    </location>
</feature>